<dbReference type="Pfam" id="PF00109">
    <property type="entry name" value="ketoacyl-synt"/>
    <property type="match status" value="1"/>
</dbReference>
<keyword evidence="1" id="KW-0596">Phosphopantetheine</keyword>
<dbReference type="RefSeq" id="WP_185006888.1">
    <property type="nucleotide sequence ID" value="NZ_JACHMH010000001.1"/>
</dbReference>
<dbReference type="Gene3D" id="3.10.129.110">
    <property type="entry name" value="Polyketide synthase dehydratase"/>
    <property type="match status" value="1"/>
</dbReference>
<gene>
    <name evidence="5" type="ORF">HNR67_006932</name>
</gene>
<reference evidence="5 6" key="1">
    <citation type="submission" date="2020-08" db="EMBL/GenBank/DDBJ databases">
        <title>Sequencing the genomes of 1000 actinobacteria strains.</title>
        <authorList>
            <person name="Klenk H.-P."/>
        </authorList>
    </citation>
    <scope>NUCLEOTIDE SEQUENCE [LARGE SCALE GENOMIC DNA]</scope>
    <source>
        <strain evidence="5 6">DSM 44230</strain>
    </source>
</reference>
<dbReference type="InterPro" id="IPR014030">
    <property type="entry name" value="Ketoacyl_synth_N"/>
</dbReference>
<dbReference type="InterPro" id="IPR014043">
    <property type="entry name" value="Acyl_transferase_dom"/>
</dbReference>
<dbReference type="InterPro" id="IPR042104">
    <property type="entry name" value="PKS_dehydratase_sf"/>
</dbReference>
<dbReference type="Gene3D" id="3.40.366.10">
    <property type="entry name" value="Malonyl-Coenzyme A Acyl Carrier Protein, domain 2"/>
    <property type="match status" value="1"/>
</dbReference>
<evidence type="ECO:0000313" key="5">
    <source>
        <dbReference type="EMBL" id="MBB4680814.1"/>
    </source>
</evidence>
<dbReference type="SUPFAM" id="SSF53901">
    <property type="entry name" value="Thiolase-like"/>
    <property type="match status" value="1"/>
</dbReference>
<keyword evidence="2" id="KW-0597">Phosphoprotein</keyword>
<organism evidence="5 6">
    <name type="scientific">Crossiella cryophila</name>
    <dbReference type="NCBI Taxonomy" id="43355"/>
    <lineage>
        <taxon>Bacteria</taxon>
        <taxon>Bacillati</taxon>
        <taxon>Actinomycetota</taxon>
        <taxon>Actinomycetes</taxon>
        <taxon>Pseudonocardiales</taxon>
        <taxon>Pseudonocardiaceae</taxon>
        <taxon>Crossiella</taxon>
    </lineage>
</organism>
<evidence type="ECO:0000259" key="4">
    <source>
        <dbReference type="PROSITE" id="PS52004"/>
    </source>
</evidence>
<dbReference type="PANTHER" id="PTHR43775">
    <property type="entry name" value="FATTY ACID SYNTHASE"/>
    <property type="match status" value="1"/>
</dbReference>
<dbReference type="SUPFAM" id="SSF52151">
    <property type="entry name" value="FabD/lysophospholipase-like"/>
    <property type="match status" value="1"/>
</dbReference>
<proteinExistence type="predicted"/>
<sequence length="1423" mass="151569">MTQPTPVAIVGMAVLLPGARDLESYWHNLVNGVDAITEVPADRWDADFYHPDSASGPAKAEEVYCRRGGFVEADFDPVSFGIMPNSVSGAEPDQLIALRVAAAAIADAGGREKLPEANRIGVVLGRGGYLTPGLVRLDQRVRTAHQLTKTLGDLLPDLGAEQLAAVRAAFVDQLGPAAPEAAIGLVPNLAASRIANRLDLRGPAYTVDAACASSLVAVDQAVSELAAGRCDVMLAGGVHHCHDVTFWSVFSQLRALSKDQQIRPFDRRADGILIGEGTGVVVLKRLADAQRDGDRVYAVIRGTGVASDGRSASLFNPEPDGQVLALRRAWDAAGLDPAAPGSVGLLEAHGTATPAGDGAELATLQRVFGSDGPSAVIGSVKSMIGHTMPAAGIASLVKAALALHRQVLLPTLHCEQPHADLAQTRFRPLDTAQPWELGEGQEIRRAAVNAFGFGGINAHVVLEEAPSTVDRPKIAVTEPERVLTISAPTPARLAELLDLPDHEIRSTAPSTEDGCRLGIVAPTAKRLGIARKVVGKQVAWRGRNDVWFSPEPLLAKGGKVAFVFPGLEADFEPRVDDVAAHFGLTVPGLDAGNVGAHGAGVVGVGRLLDTVLRKLGVQPDHIAGHSVGEWTAMITSGIYDQAQIDEFLTGFDPASLSVPGVVFAAFGCGADRVTEVMADRPGVVLSHDNAPNQSIVCGLEPVVNALVLELRARNVLGQVLPFRSGFHTPMLAPYLDPIREAAAGFRLHQPSVPMWSATTASPYPPQEEAVRELFIRHLLEPVRFRPLVQAMHAAGVRAFVQVGTGALSTLVSDSLAGQEHLSISANNPKLSGMAQLRRVLTGLWAEGAPTHPDRLDPAPAKVRAGKELPLDLSATTVRLGGDLPRTIKAALTSTPSPVQQPVPAGALGGAFAELDRLAARFPLAAELGGLLKDTADTAASVLGAAQQGTVTAAPAPAAPLRTVLRMSTETMPYLRDHAFYRTPAGWPDDTDGFPVVPATTMIKHMMDAAETAAPGQRAITVHNVKLFRWLVVAPPVEVELTVTPLAPNRVKVTLGQNAEAEIELAAAYPAADLPVWTFDEPGQAPKITARQLYDERFMFHGPLYQGVTSLEAIGEHHIRGVITVPGGPGALLDNVGQVFGYWIMENVTEKRVVFPMSMDRIRFFGPEPEPGTPLDCLVKITQLDETFFGGAMQLVHAGQVWCEIDTWIDRRFASNENTKKMERFPEHSRLSERRDAGFLVVWERWPDVASRDLMMRIYLNAAERAEYDTTSPRVRRQWLLGRMAIKDAVRQHLWDDGAGPMFPVELTVTGEATVRGRNPLPSLTVSTAQEGQVGVAHVRDGEVPTGIDVRKVADSPGTTAFAAALAAAARAHGGEAEQYEVVGAEGDTLTVRGATGSTPVTWTVITDPDGEIAGEYVVAWTKD</sequence>
<dbReference type="InterPro" id="IPR016039">
    <property type="entry name" value="Thiolase-like"/>
</dbReference>
<dbReference type="PROSITE" id="PS00606">
    <property type="entry name" value="KS3_1"/>
    <property type="match status" value="1"/>
</dbReference>
<protein>
    <submittedName>
        <fullName evidence="5">Acyl transferase domain-containing protein</fullName>
    </submittedName>
</protein>
<comment type="caution">
    <text evidence="5">The sequence shown here is derived from an EMBL/GenBank/DDBJ whole genome shotgun (WGS) entry which is preliminary data.</text>
</comment>
<evidence type="ECO:0000256" key="1">
    <source>
        <dbReference type="ARBA" id="ARBA00022450"/>
    </source>
</evidence>
<dbReference type="Pfam" id="PF00698">
    <property type="entry name" value="Acyl_transf_1"/>
    <property type="match status" value="1"/>
</dbReference>
<dbReference type="CDD" id="cd00833">
    <property type="entry name" value="PKS"/>
    <property type="match status" value="1"/>
</dbReference>
<dbReference type="InterPro" id="IPR014031">
    <property type="entry name" value="Ketoacyl_synth_C"/>
</dbReference>
<dbReference type="EMBL" id="JACHMH010000001">
    <property type="protein sequence ID" value="MBB4680814.1"/>
    <property type="molecule type" value="Genomic_DNA"/>
</dbReference>
<evidence type="ECO:0000256" key="3">
    <source>
        <dbReference type="ARBA" id="ARBA00022679"/>
    </source>
</evidence>
<keyword evidence="3 5" id="KW-0808">Transferase</keyword>
<dbReference type="Pfam" id="PF16197">
    <property type="entry name" value="KAsynt_C_assoc"/>
    <property type="match status" value="1"/>
</dbReference>
<dbReference type="GO" id="GO:0004315">
    <property type="term" value="F:3-oxoacyl-[acyl-carrier-protein] synthase activity"/>
    <property type="evidence" value="ECO:0007669"/>
    <property type="project" value="InterPro"/>
</dbReference>
<dbReference type="PANTHER" id="PTHR43775:SF51">
    <property type="entry name" value="INACTIVE PHENOLPHTHIOCEROL SYNTHESIS POLYKETIDE SYNTHASE TYPE I PKS1-RELATED"/>
    <property type="match status" value="1"/>
</dbReference>
<dbReference type="GO" id="GO:0006633">
    <property type="term" value="P:fatty acid biosynthetic process"/>
    <property type="evidence" value="ECO:0007669"/>
    <property type="project" value="InterPro"/>
</dbReference>
<dbReference type="PROSITE" id="PS52004">
    <property type="entry name" value="KS3_2"/>
    <property type="match status" value="1"/>
</dbReference>
<dbReference type="InterPro" id="IPR032821">
    <property type="entry name" value="PKS_assoc"/>
</dbReference>
<keyword evidence="6" id="KW-1185">Reference proteome</keyword>
<dbReference type="InterPro" id="IPR001227">
    <property type="entry name" value="Ac_transferase_dom_sf"/>
</dbReference>
<dbReference type="Gene3D" id="3.40.47.10">
    <property type="match status" value="1"/>
</dbReference>
<dbReference type="InterPro" id="IPR018201">
    <property type="entry name" value="Ketoacyl_synth_AS"/>
</dbReference>
<dbReference type="InterPro" id="IPR016035">
    <property type="entry name" value="Acyl_Trfase/lysoPLipase"/>
</dbReference>
<accession>A0A7W7FZ54</accession>
<dbReference type="GO" id="GO:0004312">
    <property type="term" value="F:fatty acid synthase activity"/>
    <property type="evidence" value="ECO:0007669"/>
    <property type="project" value="TreeGrafter"/>
</dbReference>
<dbReference type="Pfam" id="PF02801">
    <property type="entry name" value="Ketoacyl-synt_C"/>
    <property type="match status" value="1"/>
</dbReference>
<evidence type="ECO:0000256" key="2">
    <source>
        <dbReference type="ARBA" id="ARBA00022553"/>
    </source>
</evidence>
<dbReference type="SMART" id="SM00825">
    <property type="entry name" value="PKS_KS"/>
    <property type="match status" value="1"/>
</dbReference>
<name>A0A7W7FZ54_9PSEU</name>
<dbReference type="Gene3D" id="3.30.70.250">
    <property type="entry name" value="Malonyl-CoA ACP transacylase, ACP-binding"/>
    <property type="match status" value="1"/>
</dbReference>
<feature type="domain" description="Ketosynthase family 3 (KS3)" evidence="4">
    <location>
        <begin position="4"/>
        <end position="464"/>
    </location>
</feature>
<dbReference type="Proteomes" id="UP000533598">
    <property type="component" value="Unassembled WGS sequence"/>
</dbReference>
<dbReference type="InterPro" id="IPR020841">
    <property type="entry name" value="PKS_Beta-ketoAc_synthase_dom"/>
</dbReference>
<evidence type="ECO:0000313" key="6">
    <source>
        <dbReference type="Proteomes" id="UP000533598"/>
    </source>
</evidence>
<dbReference type="SMART" id="SM00827">
    <property type="entry name" value="PKS_AT"/>
    <property type="match status" value="1"/>
</dbReference>
<dbReference type="InterPro" id="IPR050091">
    <property type="entry name" value="PKS_NRPS_Biosynth_Enz"/>
</dbReference>